<organism evidence="1 2">
    <name type="scientific">Caproiciproducens galactitolivorans</name>
    <dbReference type="NCBI Taxonomy" id="642589"/>
    <lineage>
        <taxon>Bacteria</taxon>
        <taxon>Bacillati</taxon>
        <taxon>Bacillota</taxon>
        <taxon>Clostridia</taxon>
        <taxon>Eubacteriales</taxon>
        <taxon>Acutalibacteraceae</taxon>
        <taxon>Caproiciproducens</taxon>
    </lineage>
</organism>
<gene>
    <name evidence="1" type="ORF">OUY18_13350</name>
</gene>
<comment type="caution">
    <text evidence="1">The sequence shown here is derived from an EMBL/GenBank/DDBJ whole genome shotgun (WGS) entry which is preliminary data.</text>
</comment>
<keyword evidence="2" id="KW-1185">Reference proteome</keyword>
<evidence type="ECO:0000313" key="1">
    <source>
        <dbReference type="EMBL" id="MCY1715235.1"/>
    </source>
</evidence>
<evidence type="ECO:0000313" key="2">
    <source>
        <dbReference type="Proteomes" id="UP001082703"/>
    </source>
</evidence>
<name>A0ABT4BWF2_9FIRM</name>
<sequence>MYYWILYKSDSGEIYGSPYRGNANHWDNIPEGCAALGPIDTDTATDDVNAAIINPEYYRITYGVLTRKSDTEIQAIDASKTLPRPTEQEVLGQQVAALTLSNGQKDAIIQQLGAQVVQMQLDIAKLKGGVS</sequence>
<dbReference type="RefSeq" id="WP_268059271.1">
    <property type="nucleotide sequence ID" value="NZ_JAPOHA010000018.1"/>
</dbReference>
<reference evidence="1 2" key="1">
    <citation type="submission" date="2022-11" db="EMBL/GenBank/DDBJ databases">
        <authorList>
            <person name="Caiyu Z."/>
        </authorList>
    </citation>
    <scope>NUCLEOTIDE SEQUENCE [LARGE SCALE GENOMIC DNA]</scope>
    <source>
        <strain evidence="1 2">YR-4</strain>
    </source>
</reference>
<accession>A0ABT4BWF2</accession>
<proteinExistence type="predicted"/>
<dbReference type="EMBL" id="JAPOHA010000018">
    <property type="protein sequence ID" value="MCY1715235.1"/>
    <property type="molecule type" value="Genomic_DNA"/>
</dbReference>
<dbReference type="Proteomes" id="UP001082703">
    <property type="component" value="Unassembled WGS sequence"/>
</dbReference>
<protein>
    <submittedName>
        <fullName evidence="1">Uncharacterized protein</fullName>
    </submittedName>
</protein>